<evidence type="ECO:0000313" key="1">
    <source>
        <dbReference type="EMBL" id="TPE52127.1"/>
    </source>
</evidence>
<protein>
    <submittedName>
        <fullName evidence="1">DUF1045 domain-containing protein</fullName>
    </submittedName>
</protein>
<gene>
    <name evidence="1" type="ORF">FJM51_06795</name>
</gene>
<reference evidence="1 2" key="1">
    <citation type="submission" date="2019-06" db="EMBL/GenBank/DDBJ databases">
        <title>A novel bacterium of genus Amaricoccus, isolated from marine sediment.</title>
        <authorList>
            <person name="Huang H."/>
            <person name="Mo K."/>
            <person name="Hu Y."/>
        </authorList>
    </citation>
    <scope>NUCLEOTIDE SEQUENCE [LARGE SCALE GENOMIC DNA]</scope>
    <source>
        <strain evidence="1 2">HB172011</strain>
    </source>
</reference>
<dbReference type="Proteomes" id="UP000319255">
    <property type="component" value="Unassembled WGS sequence"/>
</dbReference>
<sequence length="231" mass="25466">MRDILRWAVYVAPKMNSALARFGADWLGWDAQAGRARKGLEVAGLPAPRETLTEPPRRYGFHGTLKPPFVLAEGREPAALDAEITALAREFAPFDLPLAVGTLGDFLALVPARPVPELDHLARACVTWLDAFRAPPSPSEIARRRPDRLTESQRAHLETWGYPFVLSDFRFHLTLTGPLPEAERAATARALAPLIDEALARSCRVEDICLFGEDLNGNFHLLKRFPLAGAA</sequence>
<evidence type="ECO:0000313" key="2">
    <source>
        <dbReference type="Proteomes" id="UP000319255"/>
    </source>
</evidence>
<comment type="caution">
    <text evidence="1">The sequence shown here is derived from an EMBL/GenBank/DDBJ whole genome shotgun (WGS) entry which is preliminary data.</text>
</comment>
<organism evidence="1 2">
    <name type="scientific">Amaricoccus solimangrovi</name>
    <dbReference type="NCBI Taxonomy" id="2589815"/>
    <lineage>
        <taxon>Bacteria</taxon>
        <taxon>Pseudomonadati</taxon>
        <taxon>Pseudomonadota</taxon>
        <taxon>Alphaproteobacteria</taxon>
        <taxon>Rhodobacterales</taxon>
        <taxon>Paracoccaceae</taxon>
        <taxon>Amaricoccus</taxon>
    </lineage>
</organism>
<proteinExistence type="predicted"/>
<dbReference type="RefSeq" id="WP_140453369.1">
    <property type="nucleotide sequence ID" value="NZ_VFRP01000004.1"/>
</dbReference>
<name>A0A501WXG0_9RHOB</name>
<dbReference type="PIRSF" id="PIRSF033328">
    <property type="entry name" value="Phest_Mll4975"/>
    <property type="match status" value="1"/>
</dbReference>
<keyword evidence="2" id="KW-1185">Reference proteome</keyword>
<dbReference type="Pfam" id="PF06299">
    <property type="entry name" value="DUF1045"/>
    <property type="match status" value="1"/>
</dbReference>
<dbReference type="OrthoDB" id="4954742at2"/>
<accession>A0A501WXG0</accession>
<dbReference type="InterPro" id="IPR009389">
    <property type="entry name" value="DUF1045"/>
</dbReference>
<dbReference type="AlphaFoldDB" id="A0A501WXG0"/>
<dbReference type="NCBIfam" id="TIGR03223">
    <property type="entry name" value="Phn_opern_protn"/>
    <property type="match status" value="1"/>
</dbReference>
<dbReference type="Gene3D" id="3.90.1140.10">
    <property type="entry name" value="Cyclic phosphodiesterase"/>
    <property type="match status" value="1"/>
</dbReference>
<dbReference type="EMBL" id="VFRP01000004">
    <property type="protein sequence ID" value="TPE52127.1"/>
    <property type="molecule type" value="Genomic_DNA"/>
</dbReference>